<keyword evidence="10 13" id="KW-0143">Chaperone</keyword>
<dbReference type="InterPro" id="IPR028053">
    <property type="entry name" value="Membr_insert_YidC_N"/>
</dbReference>
<dbReference type="GO" id="GO:0032977">
    <property type="term" value="F:membrane insertase activity"/>
    <property type="evidence" value="ECO:0007669"/>
    <property type="project" value="InterPro"/>
</dbReference>
<sequence>MDNQRNLLLAVLLSAVLLFGWDAGMRFLYPDTEGVTASEREDAPTQRASGSIREGEGAAIDVPRGEIGTQSTGARGPVSLDSALGAGGRIDIASPLVSGSVNPIGAQIDDITLNDYRQSVDRDSGPIRIFAPEGTDAQQYARFGFLENGQVATPEDAVWQTSGGTLAPGNPITLTRQGSGGLTYTVRLSIDERYMITAEQSVANRGGSAAVVQPFALVARTSETASADIWNAHSGPIGGFAGTVNYEPDYDELDEAGTISPAGAPDWIGFTDIYWLSALIPDPDAAPEATFRSLGGDTYRADLIYAPLTVAPGQEITRTTRLFAGAKDSSILDAYQDAGVTNFGLAIDWGWFRWFEKPILWLLLQFNALTGNFGVAIILLTVMIRLILFPIAQKQFASMAAMKAIQPKMKAVQERHKDDKQKQQQEIMKLYKEEKVNPLAGCLPILIQIPIFFALYKVLILAIEMRHEPFILWIRDLSAPDPAYILNLFGLLPFTPPSFLGIGVLAVLLGITMWLTFKLNPAAMDPVQQQIFNIMPWVLMFVMAPFAAGLLLYWVTNNLLTLAQQSYLYSKNPQLRAAAEKERAEKAKAAAAANDG</sequence>
<dbReference type="NCBIfam" id="TIGR03592">
    <property type="entry name" value="yidC_oxa1_cterm"/>
    <property type="match status" value="1"/>
</dbReference>
<evidence type="ECO:0000256" key="8">
    <source>
        <dbReference type="ARBA" id="ARBA00022989"/>
    </source>
</evidence>
<dbReference type="InterPro" id="IPR038221">
    <property type="entry name" value="YidC_periplasmic_sf"/>
</dbReference>
<keyword evidence="7 13" id="KW-0653">Protein transport</keyword>
<evidence type="ECO:0000259" key="15">
    <source>
        <dbReference type="Pfam" id="PF02096"/>
    </source>
</evidence>
<evidence type="ECO:0000256" key="1">
    <source>
        <dbReference type="ARBA" id="ARBA00004429"/>
    </source>
</evidence>
<keyword evidence="8 13" id="KW-1133">Transmembrane helix</keyword>
<dbReference type="PANTHER" id="PTHR12428:SF65">
    <property type="entry name" value="CYTOCHROME C OXIDASE ASSEMBLY PROTEIN COX18, MITOCHONDRIAL"/>
    <property type="match status" value="1"/>
</dbReference>
<feature type="transmembrane region" description="Helical" evidence="13">
    <location>
        <begin position="537"/>
        <end position="555"/>
    </location>
</feature>
<dbReference type="PRINTS" id="PR01900">
    <property type="entry name" value="YIDCPROTEIN"/>
</dbReference>
<keyword evidence="5 13" id="KW-1003">Cell membrane</keyword>
<dbReference type="CDD" id="cd19961">
    <property type="entry name" value="EcYidC-like_peri"/>
    <property type="match status" value="1"/>
</dbReference>
<evidence type="ECO:0000256" key="2">
    <source>
        <dbReference type="ARBA" id="ARBA00010527"/>
    </source>
</evidence>
<dbReference type="EMBL" id="JABWGV010000002">
    <property type="protein sequence ID" value="NVD44856.1"/>
    <property type="molecule type" value="Genomic_DNA"/>
</dbReference>
<organism evidence="17 18">
    <name type="scientific">Qipengyuania atrilutea</name>
    <dbReference type="NCBI Taxonomy" id="2744473"/>
    <lineage>
        <taxon>Bacteria</taxon>
        <taxon>Pseudomonadati</taxon>
        <taxon>Pseudomonadota</taxon>
        <taxon>Alphaproteobacteria</taxon>
        <taxon>Sphingomonadales</taxon>
        <taxon>Erythrobacteraceae</taxon>
        <taxon>Qipengyuania</taxon>
    </lineage>
</organism>
<dbReference type="RefSeq" id="WP_176267150.1">
    <property type="nucleotide sequence ID" value="NZ_JABWGV010000002.1"/>
</dbReference>
<evidence type="ECO:0000256" key="9">
    <source>
        <dbReference type="ARBA" id="ARBA00023136"/>
    </source>
</evidence>
<keyword evidence="9 13" id="KW-0472">Membrane</keyword>
<dbReference type="InterPro" id="IPR047196">
    <property type="entry name" value="YidC_ALB_C"/>
</dbReference>
<evidence type="ECO:0000256" key="3">
    <source>
        <dbReference type="ARBA" id="ARBA00015325"/>
    </source>
</evidence>
<dbReference type="InterPro" id="IPR019998">
    <property type="entry name" value="Membr_insert_YidC"/>
</dbReference>
<dbReference type="HAMAP" id="MF_01810">
    <property type="entry name" value="YidC_type1"/>
    <property type="match status" value="1"/>
</dbReference>
<feature type="region of interest" description="Disordered" evidence="14">
    <location>
        <begin position="35"/>
        <end position="78"/>
    </location>
</feature>
<feature type="transmembrane region" description="Helical" evidence="13">
    <location>
        <begin position="373"/>
        <end position="392"/>
    </location>
</feature>
<keyword evidence="4 13" id="KW-0813">Transport</keyword>
<evidence type="ECO:0000313" key="17">
    <source>
        <dbReference type="EMBL" id="NVD44856.1"/>
    </source>
</evidence>
<comment type="subunit">
    <text evidence="13">Interacts with the Sec translocase complex via SecD. Specifically interacts with transmembrane segments of nascent integral membrane proteins during membrane integration.</text>
</comment>
<comment type="function">
    <text evidence="13">Required for the insertion and/or proper folding and/or complex formation of integral membrane proteins into the membrane. Involved in integration of membrane proteins that insert both dependently and independently of the Sec translocase complex, as well as at least some lipoproteins. Aids folding of multispanning membrane proteins.</text>
</comment>
<comment type="similarity">
    <text evidence="2 13">Belongs to the OXA1/ALB3/YidC family. Type 1 subfamily.</text>
</comment>
<name>A0A850H2E8_9SPHN</name>
<evidence type="ECO:0000259" key="16">
    <source>
        <dbReference type="Pfam" id="PF14849"/>
    </source>
</evidence>
<dbReference type="GO" id="GO:0005886">
    <property type="term" value="C:plasma membrane"/>
    <property type="evidence" value="ECO:0007669"/>
    <property type="project" value="UniProtKB-SubCell"/>
</dbReference>
<dbReference type="GO" id="GO:0015031">
    <property type="term" value="P:protein transport"/>
    <property type="evidence" value="ECO:0007669"/>
    <property type="project" value="UniProtKB-KW"/>
</dbReference>
<evidence type="ECO:0000256" key="4">
    <source>
        <dbReference type="ARBA" id="ARBA00022448"/>
    </source>
</evidence>
<evidence type="ECO:0000256" key="5">
    <source>
        <dbReference type="ARBA" id="ARBA00022475"/>
    </source>
</evidence>
<dbReference type="Pfam" id="PF02096">
    <property type="entry name" value="60KD_IMP"/>
    <property type="match status" value="1"/>
</dbReference>
<feature type="domain" description="Membrane insertase YidC/Oxa/ALB C-terminal" evidence="15">
    <location>
        <begin position="373"/>
        <end position="569"/>
    </location>
</feature>
<dbReference type="InterPro" id="IPR028055">
    <property type="entry name" value="YidC/Oxa/ALB_C"/>
</dbReference>
<evidence type="ECO:0000256" key="6">
    <source>
        <dbReference type="ARBA" id="ARBA00022692"/>
    </source>
</evidence>
<dbReference type="Proteomes" id="UP000561438">
    <property type="component" value="Unassembled WGS sequence"/>
</dbReference>
<accession>A0A850H2E8</accession>
<dbReference type="PANTHER" id="PTHR12428">
    <property type="entry name" value="OXA1"/>
    <property type="match status" value="1"/>
</dbReference>
<keyword evidence="6 13" id="KW-0812">Transmembrane</keyword>
<dbReference type="NCBIfam" id="NF002353">
    <property type="entry name" value="PRK01318.1-4"/>
    <property type="match status" value="1"/>
</dbReference>
<dbReference type="PRINTS" id="PR00701">
    <property type="entry name" value="60KDINNERMP"/>
</dbReference>
<feature type="transmembrane region" description="Helical" evidence="13">
    <location>
        <begin position="498"/>
        <end position="517"/>
    </location>
</feature>
<gene>
    <name evidence="13 17" type="primary">yidC</name>
    <name evidence="17" type="ORF">HUV48_07455</name>
</gene>
<dbReference type="AlphaFoldDB" id="A0A850H2E8"/>
<dbReference type="Pfam" id="PF14849">
    <property type="entry name" value="YidC_periplas"/>
    <property type="match status" value="1"/>
</dbReference>
<dbReference type="Gene3D" id="2.70.98.90">
    <property type="match status" value="1"/>
</dbReference>
<comment type="subcellular location">
    <subcellularLocation>
        <location evidence="1">Cell inner membrane</location>
        <topology evidence="1">Multi-pass membrane protein</topology>
    </subcellularLocation>
    <subcellularLocation>
        <location evidence="13">Cell membrane</location>
        <topology evidence="13">Multi-pass membrane protein</topology>
    </subcellularLocation>
</comment>
<dbReference type="NCBIfam" id="TIGR03593">
    <property type="entry name" value="yidC_nterm"/>
    <property type="match status" value="1"/>
</dbReference>
<dbReference type="InterPro" id="IPR001708">
    <property type="entry name" value="YidC/ALB3/OXA1/COX18"/>
</dbReference>
<evidence type="ECO:0000256" key="10">
    <source>
        <dbReference type="ARBA" id="ARBA00023186"/>
    </source>
</evidence>
<proteinExistence type="inferred from homology"/>
<feature type="transmembrane region" description="Helical" evidence="13">
    <location>
        <begin position="438"/>
        <end position="463"/>
    </location>
</feature>
<comment type="caution">
    <text evidence="17">The sequence shown here is derived from an EMBL/GenBank/DDBJ whole genome shotgun (WGS) entry which is preliminary data.</text>
</comment>
<keyword evidence="18" id="KW-1185">Reference proteome</keyword>
<evidence type="ECO:0000256" key="12">
    <source>
        <dbReference type="ARBA" id="ARBA00033342"/>
    </source>
</evidence>
<reference evidence="17 18" key="1">
    <citation type="submission" date="2020-06" db="EMBL/GenBank/DDBJ databases">
        <title>Altererythrobacter sp. HHU K3-1.</title>
        <authorList>
            <person name="Zhang D."/>
            <person name="Xue H."/>
        </authorList>
    </citation>
    <scope>NUCLEOTIDE SEQUENCE [LARGE SCALE GENOMIC DNA]</scope>
    <source>
        <strain evidence="17 18">HHU K3-1</strain>
    </source>
</reference>
<dbReference type="GO" id="GO:0051205">
    <property type="term" value="P:protein insertion into membrane"/>
    <property type="evidence" value="ECO:0007669"/>
    <property type="project" value="TreeGrafter"/>
</dbReference>
<evidence type="ECO:0000256" key="14">
    <source>
        <dbReference type="SAM" id="MobiDB-lite"/>
    </source>
</evidence>
<evidence type="ECO:0000256" key="7">
    <source>
        <dbReference type="ARBA" id="ARBA00022927"/>
    </source>
</evidence>
<evidence type="ECO:0000256" key="11">
    <source>
        <dbReference type="ARBA" id="ARBA00033245"/>
    </source>
</evidence>
<evidence type="ECO:0000313" key="18">
    <source>
        <dbReference type="Proteomes" id="UP000561438"/>
    </source>
</evidence>
<dbReference type="CDD" id="cd20070">
    <property type="entry name" value="5TM_YidC_Alb3"/>
    <property type="match status" value="1"/>
</dbReference>
<feature type="domain" description="Membrane insertase YidC N-terminal" evidence="16">
    <location>
        <begin position="89"/>
        <end position="362"/>
    </location>
</feature>
<protein>
    <recommendedName>
        <fullName evidence="3 13">Membrane protein insertase YidC</fullName>
    </recommendedName>
    <alternativeName>
        <fullName evidence="12 13">Foldase YidC</fullName>
    </alternativeName>
    <alternativeName>
        <fullName evidence="11 13">Membrane integrase YidC</fullName>
    </alternativeName>
    <alternativeName>
        <fullName evidence="13">Membrane protein YidC</fullName>
    </alternativeName>
</protein>
<evidence type="ECO:0000256" key="13">
    <source>
        <dbReference type="HAMAP-Rule" id="MF_01810"/>
    </source>
</evidence>